<dbReference type="Pfam" id="PF01138">
    <property type="entry name" value="RNase_PH"/>
    <property type="match status" value="1"/>
</dbReference>
<accession>U4KV67</accession>
<dbReference type="OrthoDB" id="10264038at2759"/>
<dbReference type="FunFam" id="3.30.230.70:FF:000005">
    <property type="entry name" value="Exosome complex component RRP45"/>
    <property type="match status" value="1"/>
</dbReference>
<keyword evidence="9" id="KW-0539">Nucleus</keyword>
<dbReference type="SUPFAM" id="SSF55666">
    <property type="entry name" value="Ribonuclease PH domain 2-like"/>
    <property type="match status" value="1"/>
</dbReference>
<dbReference type="GO" id="GO:0034476">
    <property type="term" value="P:U5 snRNA 3'-end processing"/>
    <property type="evidence" value="ECO:0007669"/>
    <property type="project" value="TreeGrafter"/>
</dbReference>
<dbReference type="GO" id="GO:0034475">
    <property type="term" value="P:U4 snRNA 3'-end processing"/>
    <property type="evidence" value="ECO:0007669"/>
    <property type="project" value="TreeGrafter"/>
</dbReference>
<evidence type="ECO:0000256" key="9">
    <source>
        <dbReference type="ARBA" id="ARBA00023242"/>
    </source>
</evidence>
<feature type="domain" description="Exoribonuclease phosphorolytic" evidence="11">
    <location>
        <begin position="33"/>
        <end position="164"/>
    </location>
</feature>
<dbReference type="InterPro" id="IPR050590">
    <property type="entry name" value="Exosome_comp_Rrp42_subfam"/>
</dbReference>
<evidence type="ECO:0000256" key="4">
    <source>
        <dbReference type="ARBA" id="ARBA00019572"/>
    </source>
</evidence>
<dbReference type="STRING" id="1076935.U4KV67"/>
<evidence type="ECO:0000313" key="14">
    <source>
        <dbReference type="Proteomes" id="UP000018144"/>
    </source>
</evidence>
<dbReference type="eggNOG" id="KOG1614">
    <property type="taxonomic scope" value="Eukaryota"/>
</dbReference>
<dbReference type="GO" id="GO:0000177">
    <property type="term" value="C:cytoplasmic exosome (RNase complex)"/>
    <property type="evidence" value="ECO:0007669"/>
    <property type="project" value="TreeGrafter"/>
</dbReference>
<evidence type="ECO:0000256" key="2">
    <source>
        <dbReference type="ARBA" id="ARBA00004604"/>
    </source>
</evidence>
<evidence type="ECO:0000256" key="1">
    <source>
        <dbReference type="ARBA" id="ARBA00004496"/>
    </source>
</evidence>
<protein>
    <recommendedName>
        <fullName evidence="4">Exosome complex component RRP45</fullName>
    </recommendedName>
    <alternativeName>
        <fullName evidence="10">Ribosomal RNA-processing protein 45</fullName>
    </alternativeName>
</protein>
<dbReference type="Gene3D" id="3.30.230.70">
    <property type="entry name" value="GHMP Kinase, N-terminal domain"/>
    <property type="match status" value="1"/>
</dbReference>
<dbReference type="GO" id="GO:0000176">
    <property type="term" value="C:nuclear exosome (RNase complex)"/>
    <property type="evidence" value="ECO:0007669"/>
    <property type="project" value="UniProtKB-ARBA"/>
</dbReference>
<keyword evidence="5" id="KW-0963">Cytoplasm</keyword>
<evidence type="ECO:0000256" key="3">
    <source>
        <dbReference type="ARBA" id="ARBA00006678"/>
    </source>
</evidence>
<evidence type="ECO:0000259" key="11">
    <source>
        <dbReference type="Pfam" id="PF01138"/>
    </source>
</evidence>
<dbReference type="InterPro" id="IPR033100">
    <property type="entry name" value="Rrp45"/>
</dbReference>
<proteinExistence type="inferred from homology"/>
<keyword evidence="6" id="KW-0698">rRNA processing</keyword>
<evidence type="ECO:0000256" key="7">
    <source>
        <dbReference type="ARBA" id="ARBA00022835"/>
    </source>
</evidence>
<dbReference type="InterPro" id="IPR015847">
    <property type="entry name" value="ExoRNase_PH_dom2"/>
</dbReference>
<dbReference type="InterPro" id="IPR020568">
    <property type="entry name" value="Ribosomal_Su5_D2-typ_SF"/>
</dbReference>
<evidence type="ECO:0000256" key="10">
    <source>
        <dbReference type="ARBA" id="ARBA00077933"/>
    </source>
</evidence>
<keyword evidence="7" id="KW-0271">Exosome</keyword>
<feature type="domain" description="Exoribonuclease phosphorolytic" evidence="12">
    <location>
        <begin position="190"/>
        <end position="240"/>
    </location>
</feature>
<gene>
    <name evidence="13" type="ORF">PCON_04679</name>
</gene>
<dbReference type="GO" id="GO:0071038">
    <property type="term" value="P:TRAMP-dependent tRNA surveillance pathway"/>
    <property type="evidence" value="ECO:0007669"/>
    <property type="project" value="TreeGrafter"/>
</dbReference>
<dbReference type="InterPro" id="IPR027408">
    <property type="entry name" value="PNPase/RNase_PH_dom_sf"/>
</dbReference>
<dbReference type="PANTHER" id="PTHR11097">
    <property type="entry name" value="EXOSOME COMPLEX EXONUCLEASE RIBOSOMAL RNA PROCESSING PROTEIN"/>
    <property type="match status" value="1"/>
</dbReference>
<keyword evidence="14" id="KW-1185">Reference proteome</keyword>
<dbReference type="InterPro" id="IPR001247">
    <property type="entry name" value="ExoRNase_PH_dom1"/>
</dbReference>
<dbReference type="Proteomes" id="UP000018144">
    <property type="component" value="Unassembled WGS sequence"/>
</dbReference>
<dbReference type="GO" id="GO:0000467">
    <property type="term" value="P:exonucleolytic trimming to generate mature 3'-end of 5.8S rRNA from tricistronic rRNA transcript (SSU-rRNA, 5.8S rRNA, LSU-rRNA)"/>
    <property type="evidence" value="ECO:0007669"/>
    <property type="project" value="TreeGrafter"/>
</dbReference>
<dbReference type="AlphaFoldDB" id="U4KV67"/>
<dbReference type="GO" id="GO:0034473">
    <property type="term" value="P:U1 snRNA 3'-end processing"/>
    <property type="evidence" value="ECO:0007669"/>
    <property type="project" value="TreeGrafter"/>
</dbReference>
<evidence type="ECO:0000259" key="12">
    <source>
        <dbReference type="Pfam" id="PF03725"/>
    </source>
</evidence>
<dbReference type="GO" id="GO:0071035">
    <property type="term" value="P:nuclear polyadenylation-dependent rRNA catabolic process"/>
    <property type="evidence" value="ECO:0007669"/>
    <property type="project" value="TreeGrafter"/>
</dbReference>
<name>U4KV67_PYROM</name>
<organism evidence="13 14">
    <name type="scientific">Pyronema omphalodes (strain CBS 100304)</name>
    <name type="common">Pyronema confluens</name>
    <dbReference type="NCBI Taxonomy" id="1076935"/>
    <lineage>
        <taxon>Eukaryota</taxon>
        <taxon>Fungi</taxon>
        <taxon>Dikarya</taxon>
        <taxon>Ascomycota</taxon>
        <taxon>Pezizomycotina</taxon>
        <taxon>Pezizomycetes</taxon>
        <taxon>Pezizales</taxon>
        <taxon>Pyronemataceae</taxon>
        <taxon>Pyronema</taxon>
    </lineage>
</organism>
<dbReference type="OMA" id="GPQFENG"/>
<dbReference type="Pfam" id="PF03725">
    <property type="entry name" value="RNase_PH_C"/>
    <property type="match status" value="1"/>
</dbReference>
<evidence type="ECO:0000256" key="6">
    <source>
        <dbReference type="ARBA" id="ARBA00022552"/>
    </source>
</evidence>
<dbReference type="EMBL" id="HF935234">
    <property type="protein sequence ID" value="CCX05092.1"/>
    <property type="molecule type" value="Genomic_DNA"/>
</dbReference>
<dbReference type="GO" id="GO:0016075">
    <property type="term" value="P:rRNA catabolic process"/>
    <property type="evidence" value="ECO:0007669"/>
    <property type="project" value="TreeGrafter"/>
</dbReference>
<dbReference type="CDD" id="cd11368">
    <property type="entry name" value="RNase_PH_RRP45"/>
    <property type="match status" value="1"/>
</dbReference>
<dbReference type="GO" id="GO:0005730">
    <property type="term" value="C:nucleolus"/>
    <property type="evidence" value="ECO:0007669"/>
    <property type="project" value="UniProtKB-SubCell"/>
</dbReference>
<comment type="similarity">
    <text evidence="3">Belongs to the RNase PH family.</text>
</comment>
<dbReference type="PANTHER" id="PTHR11097:SF14">
    <property type="entry name" value="EXOSOME COMPLEX COMPONENT RRP45"/>
    <property type="match status" value="1"/>
</dbReference>
<dbReference type="GO" id="GO:0071028">
    <property type="term" value="P:nuclear mRNA surveillance"/>
    <property type="evidence" value="ECO:0007669"/>
    <property type="project" value="TreeGrafter"/>
</dbReference>
<dbReference type="InterPro" id="IPR036345">
    <property type="entry name" value="ExoRNase_PH_dom2_sf"/>
</dbReference>
<evidence type="ECO:0000256" key="8">
    <source>
        <dbReference type="ARBA" id="ARBA00022884"/>
    </source>
</evidence>
<keyword evidence="8" id="KW-0694">RNA-binding</keyword>
<comment type="subcellular location">
    <subcellularLocation>
        <location evidence="1">Cytoplasm</location>
    </subcellularLocation>
    <subcellularLocation>
        <location evidence="2">Nucleus</location>
        <location evidence="2">Nucleolus</location>
    </subcellularLocation>
</comment>
<evidence type="ECO:0000256" key="5">
    <source>
        <dbReference type="ARBA" id="ARBA00022490"/>
    </source>
</evidence>
<dbReference type="GO" id="GO:0035925">
    <property type="term" value="F:mRNA 3'-UTR AU-rich region binding"/>
    <property type="evidence" value="ECO:0007669"/>
    <property type="project" value="TreeGrafter"/>
</dbReference>
<evidence type="ECO:0000313" key="13">
    <source>
        <dbReference type="EMBL" id="CCX05092.1"/>
    </source>
</evidence>
<sequence length="294" mass="32786">MPKELEPSNNERLFILEALRQGLRLDSRELDVIRPLSLTFGREYGLADVSLGATRVLARVSADVVSPFSDRPFDGIFTITTELGPMASPAFEVGRPTETEVLLARLIEKSIRRSAALDTESLCIVAGQKVWHVRCDVHVLNHDGNLVDASCIAVVSALQHFRRPDVSVEGEKVTIHTLTERVPVPLSILHVPICITFSYYEGGEITLLDANLQEEQLREGEMTVTMNRHGEVCQISKAGGVERDAGRLYTDIRMAQGKVQEVTEFIAMRLKEDQKERTRRDNLLGASASNDRHE</sequence>
<dbReference type="SUPFAM" id="SSF54211">
    <property type="entry name" value="Ribosomal protein S5 domain 2-like"/>
    <property type="match status" value="1"/>
</dbReference>
<reference evidence="13 14" key="1">
    <citation type="journal article" date="2013" name="PLoS Genet.">
        <title>The genome and development-dependent transcriptomes of Pyronema confluens: a window into fungal evolution.</title>
        <authorList>
            <person name="Traeger S."/>
            <person name="Altegoer F."/>
            <person name="Freitag M."/>
            <person name="Gabaldon T."/>
            <person name="Kempken F."/>
            <person name="Kumar A."/>
            <person name="Marcet-Houben M."/>
            <person name="Poggeler S."/>
            <person name="Stajich J.E."/>
            <person name="Nowrousian M."/>
        </authorList>
    </citation>
    <scope>NUCLEOTIDE SEQUENCE [LARGE SCALE GENOMIC DNA]</scope>
    <source>
        <strain evidence="14">CBS 100304</strain>
        <tissue evidence="13">Vegetative mycelium</tissue>
    </source>
</reference>